<organism evidence="1 2">
    <name type="scientific">Pseudomonas syringae</name>
    <dbReference type="NCBI Taxonomy" id="317"/>
    <lineage>
        <taxon>Bacteria</taxon>
        <taxon>Pseudomonadati</taxon>
        <taxon>Pseudomonadota</taxon>
        <taxon>Gammaproteobacteria</taxon>
        <taxon>Pseudomonadales</taxon>
        <taxon>Pseudomonadaceae</taxon>
        <taxon>Pseudomonas</taxon>
    </lineage>
</organism>
<gene>
    <name evidence="1" type="ORF">GIW73_20875</name>
</gene>
<comment type="caution">
    <text evidence="1">The sequence shown here is derived from an EMBL/GenBank/DDBJ whole genome shotgun (WGS) entry which is preliminary data.</text>
</comment>
<proteinExistence type="predicted"/>
<dbReference type="Proteomes" id="UP000814207">
    <property type="component" value="Unassembled WGS sequence"/>
</dbReference>
<dbReference type="EMBL" id="WKEU01000114">
    <property type="protein sequence ID" value="MCF5065390.1"/>
    <property type="molecule type" value="Genomic_DNA"/>
</dbReference>
<evidence type="ECO:0000313" key="1">
    <source>
        <dbReference type="EMBL" id="MCF5065390.1"/>
    </source>
</evidence>
<evidence type="ECO:0000313" key="2">
    <source>
        <dbReference type="Proteomes" id="UP000814207"/>
    </source>
</evidence>
<name>A0A9Q3X7T2_PSESX</name>
<reference evidence="1" key="1">
    <citation type="submission" date="2019-11" db="EMBL/GenBank/DDBJ databases">
        <title>Epiphytic Pseudomonas syringae from cherry orchards.</title>
        <authorList>
            <person name="Hulin M.T."/>
        </authorList>
    </citation>
    <scope>NUCLEOTIDE SEQUENCE</scope>
    <source>
        <strain evidence="1">PA-6-9A</strain>
    </source>
</reference>
<sequence>MNPAIGRLALPPMNAKAPDIEGVFRGFRECLNTFDEWAESFWGLQGQQRQAIAIRFLNKALTRDSCGLDSFNGKDHNQNPTLKLELPGAGRGYRLNKKIMITRTVIKPELIPSKV</sequence>
<dbReference type="AlphaFoldDB" id="A0A9Q3X7T2"/>
<protein>
    <submittedName>
        <fullName evidence="1">Uncharacterized protein</fullName>
    </submittedName>
</protein>
<accession>A0A9Q3X7T2</accession>